<evidence type="ECO:0000256" key="8">
    <source>
        <dbReference type="SAM" id="Phobius"/>
    </source>
</evidence>
<gene>
    <name evidence="10" type="ORF">SPPG_04041</name>
</gene>
<dbReference type="GO" id="GO:0006629">
    <property type="term" value="P:lipid metabolic process"/>
    <property type="evidence" value="ECO:0007669"/>
    <property type="project" value="InterPro"/>
</dbReference>
<evidence type="ECO:0000256" key="1">
    <source>
        <dbReference type="ARBA" id="ARBA00004141"/>
    </source>
</evidence>
<dbReference type="VEuPathDB" id="FungiDB:SPPG_04041"/>
<dbReference type="EMBL" id="KQ257455">
    <property type="protein sequence ID" value="KND00940.1"/>
    <property type="molecule type" value="Genomic_DNA"/>
</dbReference>
<feature type="transmembrane region" description="Helical" evidence="8">
    <location>
        <begin position="152"/>
        <end position="170"/>
    </location>
</feature>
<keyword evidence="4" id="KW-0808">Transferase</keyword>
<dbReference type="InterPro" id="IPR044851">
    <property type="entry name" value="Wax_synthase"/>
</dbReference>
<comment type="pathway">
    <text evidence="2">Secondary metabolite biosynthesis.</text>
</comment>
<dbReference type="GeneID" id="27687515"/>
<comment type="similarity">
    <text evidence="3">Belongs to the wax synthase family.</text>
</comment>
<keyword evidence="5 8" id="KW-0812">Transmembrane</keyword>
<evidence type="ECO:0000256" key="7">
    <source>
        <dbReference type="ARBA" id="ARBA00023136"/>
    </source>
</evidence>
<dbReference type="Proteomes" id="UP000053201">
    <property type="component" value="Unassembled WGS sequence"/>
</dbReference>
<feature type="transmembrane region" description="Helical" evidence="8">
    <location>
        <begin position="41"/>
        <end position="58"/>
    </location>
</feature>
<dbReference type="InterPro" id="IPR032805">
    <property type="entry name" value="Wax_synthase_dom"/>
</dbReference>
<protein>
    <recommendedName>
        <fullName evidence="9">Wax synthase domain-containing protein</fullName>
    </recommendedName>
</protein>
<evidence type="ECO:0000313" key="11">
    <source>
        <dbReference type="Proteomes" id="UP000053201"/>
    </source>
</evidence>
<keyword evidence="6 8" id="KW-1133">Transmembrane helix</keyword>
<keyword evidence="7 8" id="KW-0472">Membrane</keyword>
<feature type="domain" description="Wax synthase" evidence="9">
    <location>
        <begin position="235"/>
        <end position="329"/>
    </location>
</feature>
<evidence type="ECO:0000313" key="10">
    <source>
        <dbReference type="EMBL" id="KND00940.1"/>
    </source>
</evidence>
<evidence type="ECO:0000256" key="2">
    <source>
        <dbReference type="ARBA" id="ARBA00005179"/>
    </source>
</evidence>
<feature type="transmembrane region" description="Helical" evidence="8">
    <location>
        <begin position="295"/>
        <end position="313"/>
    </location>
</feature>
<comment type="subcellular location">
    <subcellularLocation>
        <location evidence="1">Membrane</location>
        <topology evidence="1">Multi-pass membrane protein</topology>
    </subcellularLocation>
</comment>
<dbReference type="GO" id="GO:0008374">
    <property type="term" value="F:O-acyltransferase activity"/>
    <property type="evidence" value="ECO:0007669"/>
    <property type="project" value="InterPro"/>
</dbReference>
<evidence type="ECO:0000259" key="9">
    <source>
        <dbReference type="Pfam" id="PF13813"/>
    </source>
</evidence>
<dbReference type="RefSeq" id="XP_016608979.1">
    <property type="nucleotide sequence ID" value="XM_016752286.1"/>
</dbReference>
<name>A0A0L0HJ64_SPIPD</name>
<evidence type="ECO:0000256" key="3">
    <source>
        <dbReference type="ARBA" id="ARBA00007282"/>
    </source>
</evidence>
<organism evidence="10 11">
    <name type="scientific">Spizellomyces punctatus (strain DAOM BR117)</name>
    <dbReference type="NCBI Taxonomy" id="645134"/>
    <lineage>
        <taxon>Eukaryota</taxon>
        <taxon>Fungi</taxon>
        <taxon>Fungi incertae sedis</taxon>
        <taxon>Chytridiomycota</taxon>
        <taxon>Chytridiomycota incertae sedis</taxon>
        <taxon>Chytridiomycetes</taxon>
        <taxon>Spizellomycetales</taxon>
        <taxon>Spizellomycetaceae</taxon>
        <taxon>Spizellomyces</taxon>
    </lineage>
</organism>
<feature type="transmembrane region" description="Helical" evidence="8">
    <location>
        <begin position="202"/>
        <end position="228"/>
    </location>
</feature>
<sequence>MNSHATFELPTLHYVLALQSIVPLGHQTLRLSNLCPRLRPFLVLSIALFMLLLPNVIVKAGDSLVANVFGKVFSLITTTKFVNVGLRWSNKGLYEKSLSGLTKLMFLRPDGKSLKKSDDDADIAEKKRTLKEQARRGKRQRTHPLLTPVSRLIANVTISYIAINYIYLYFRSHPARPHDGTITTVLLHNTVVTNRPLLIQSYLYAFGIYLAMNILYIPLATLFCILLGSSVDSVPPVHNMPFLATSLRDFWNRRWNVLTKGELRDLVYLPVLRGLGCPEYVKDKVNFPVSPWKHLVAGMATFIYSGLMHEYIMWMFFGKMDGEQLAFFTLQGVGVCLEVGFTKLLARLGFNRFVGRNSWWAGRIWAMAWLLWTSPLFLNGFVRAGILEKWKIIPLFI</sequence>
<dbReference type="PANTHER" id="PTHR31595:SF57">
    <property type="entry name" value="OS04G0481900 PROTEIN"/>
    <property type="match status" value="1"/>
</dbReference>
<keyword evidence="11" id="KW-1185">Reference proteome</keyword>
<dbReference type="Pfam" id="PF13813">
    <property type="entry name" value="MBOAT_2"/>
    <property type="match status" value="1"/>
</dbReference>
<dbReference type="GO" id="GO:0016020">
    <property type="term" value="C:membrane"/>
    <property type="evidence" value="ECO:0007669"/>
    <property type="project" value="UniProtKB-SubCell"/>
</dbReference>
<evidence type="ECO:0000256" key="4">
    <source>
        <dbReference type="ARBA" id="ARBA00022679"/>
    </source>
</evidence>
<evidence type="ECO:0000256" key="6">
    <source>
        <dbReference type="ARBA" id="ARBA00022989"/>
    </source>
</evidence>
<accession>A0A0L0HJ64</accession>
<dbReference type="AlphaFoldDB" id="A0A0L0HJ64"/>
<evidence type="ECO:0000256" key="5">
    <source>
        <dbReference type="ARBA" id="ARBA00022692"/>
    </source>
</evidence>
<dbReference type="InParanoid" id="A0A0L0HJ64"/>
<dbReference type="OrthoDB" id="10010093at2759"/>
<proteinExistence type="inferred from homology"/>
<dbReference type="eggNOG" id="ENOG502QSCR">
    <property type="taxonomic scope" value="Eukaryota"/>
</dbReference>
<dbReference type="STRING" id="645134.A0A0L0HJ64"/>
<dbReference type="PANTHER" id="PTHR31595">
    <property type="entry name" value="LONG-CHAIN-ALCOHOL O-FATTY-ACYLTRANSFERASE 3-RELATED"/>
    <property type="match status" value="1"/>
</dbReference>
<feature type="transmembrane region" description="Helical" evidence="8">
    <location>
        <begin position="364"/>
        <end position="382"/>
    </location>
</feature>
<reference evidence="10 11" key="1">
    <citation type="submission" date="2009-08" db="EMBL/GenBank/DDBJ databases">
        <title>The Genome Sequence of Spizellomyces punctatus strain DAOM BR117.</title>
        <authorList>
            <consortium name="The Broad Institute Genome Sequencing Platform"/>
            <person name="Russ C."/>
            <person name="Cuomo C."/>
            <person name="Shea T."/>
            <person name="Young S.K."/>
            <person name="Zeng Q."/>
            <person name="Koehrsen M."/>
            <person name="Haas B."/>
            <person name="Borodovsky M."/>
            <person name="Guigo R."/>
            <person name="Alvarado L."/>
            <person name="Berlin A."/>
            <person name="Bochicchio J."/>
            <person name="Borenstein D."/>
            <person name="Chapman S."/>
            <person name="Chen Z."/>
            <person name="Engels R."/>
            <person name="Freedman E."/>
            <person name="Gellesch M."/>
            <person name="Goldberg J."/>
            <person name="Griggs A."/>
            <person name="Gujja S."/>
            <person name="Heiman D."/>
            <person name="Hepburn T."/>
            <person name="Howarth C."/>
            <person name="Jen D."/>
            <person name="Larson L."/>
            <person name="Lewis B."/>
            <person name="Mehta T."/>
            <person name="Park D."/>
            <person name="Pearson M."/>
            <person name="Roberts A."/>
            <person name="Saif S."/>
            <person name="Shenoy N."/>
            <person name="Sisk P."/>
            <person name="Stolte C."/>
            <person name="Sykes S."/>
            <person name="Thomson T."/>
            <person name="Walk T."/>
            <person name="White J."/>
            <person name="Yandava C."/>
            <person name="Burger G."/>
            <person name="Gray M.W."/>
            <person name="Holland P.W.H."/>
            <person name="King N."/>
            <person name="Lang F.B.F."/>
            <person name="Roger A.J."/>
            <person name="Ruiz-Trillo I."/>
            <person name="Lander E."/>
            <person name="Nusbaum C."/>
        </authorList>
    </citation>
    <scope>NUCLEOTIDE SEQUENCE [LARGE SCALE GENOMIC DNA]</scope>
    <source>
        <strain evidence="10 11">DAOM BR117</strain>
    </source>
</reference>